<dbReference type="InterPro" id="IPR042097">
    <property type="entry name" value="Aminopeptidase_N-like_N_sf"/>
</dbReference>
<keyword evidence="8 19" id="KW-0732">Signal</keyword>
<keyword evidence="13" id="KW-0325">Glycoprotein</keyword>
<evidence type="ECO:0000256" key="1">
    <source>
        <dbReference type="ARBA" id="ARBA00004609"/>
    </source>
</evidence>
<dbReference type="InterPro" id="IPR024571">
    <property type="entry name" value="ERAP1-like_C_dom"/>
</dbReference>
<dbReference type="Pfam" id="PF17900">
    <property type="entry name" value="Peptidase_M1_N"/>
    <property type="match status" value="1"/>
</dbReference>
<evidence type="ECO:0000256" key="15">
    <source>
        <dbReference type="PIRSR" id="PIRSR634016-1"/>
    </source>
</evidence>
<dbReference type="GO" id="GO:0043171">
    <property type="term" value="P:peptide catabolic process"/>
    <property type="evidence" value="ECO:0007669"/>
    <property type="project" value="TreeGrafter"/>
</dbReference>
<dbReference type="SUPFAM" id="SSF63737">
    <property type="entry name" value="Leukotriene A4 hydrolase N-terminal domain"/>
    <property type="match status" value="1"/>
</dbReference>
<dbReference type="GO" id="GO:0005886">
    <property type="term" value="C:plasma membrane"/>
    <property type="evidence" value="ECO:0007669"/>
    <property type="project" value="UniProtKB-SubCell"/>
</dbReference>
<dbReference type="GO" id="GO:0008270">
    <property type="term" value="F:zinc ion binding"/>
    <property type="evidence" value="ECO:0007669"/>
    <property type="project" value="InterPro"/>
</dbReference>
<keyword evidence="11" id="KW-0482">Metalloprotease</keyword>
<dbReference type="Gene3D" id="2.60.40.1910">
    <property type="match status" value="1"/>
</dbReference>
<evidence type="ECO:0000256" key="14">
    <source>
        <dbReference type="ARBA" id="ARBA00023288"/>
    </source>
</evidence>
<dbReference type="Gene3D" id="1.10.390.10">
    <property type="entry name" value="Neutral Protease Domain 2"/>
    <property type="match status" value="1"/>
</dbReference>
<dbReference type="PRINTS" id="PR00756">
    <property type="entry name" value="ALADIPTASE"/>
</dbReference>
<feature type="binding site" evidence="16">
    <location>
        <position position="385"/>
    </location>
    <ligand>
        <name>Zn(2+)</name>
        <dbReference type="ChEBI" id="CHEBI:29105"/>
        <note>catalytic</note>
    </ligand>
</feature>
<dbReference type="Pfam" id="PF11838">
    <property type="entry name" value="ERAP1_C"/>
    <property type="match status" value="1"/>
</dbReference>
<dbReference type="FunFam" id="2.60.40.1730:FF:000013">
    <property type="entry name" value="Aminopeptidase"/>
    <property type="match status" value="1"/>
</dbReference>
<feature type="binding site" evidence="16">
    <location>
        <position position="362"/>
    </location>
    <ligand>
        <name>Zn(2+)</name>
        <dbReference type="ChEBI" id="CHEBI:29105"/>
        <note>catalytic</note>
    </ligand>
</feature>
<evidence type="ECO:0000259" key="22">
    <source>
        <dbReference type="Pfam" id="PF17900"/>
    </source>
</evidence>
<evidence type="ECO:0000256" key="6">
    <source>
        <dbReference type="ARBA" id="ARBA00022670"/>
    </source>
</evidence>
<evidence type="ECO:0000256" key="10">
    <source>
        <dbReference type="ARBA" id="ARBA00022833"/>
    </source>
</evidence>
<organism evidence="23">
    <name type="scientific">Mamestra configurata</name>
    <name type="common">bertha armyworm</name>
    <dbReference type="NCBI Taxonomy" id="174822"/>
    <lineage>
        <taxon>Eukaryota</taxon>
        <taxon>Metazoa</taxon>
        <taxon>Ecdysozoa</taxon>
        <taxon>Arthropoda</taxon>
        <taxon>Hexapoda</taxon>
        <taxon>Insecta</taxon>
        <taxon>Pterygota</taxon>
        <taxon>Neoptera</taxon>
        <taxon>Endopterygota</taxon>
        <taxon>Lepidoptera</taxon>
        <taxon>Glossata</taxon>
        <taxon>Ditrysia</taxon>
        <taxon>Noctuoidea</taxon>
        <taxon>Noctuidae</taxon>
        <taxon>Noctuinae</taxon>
        <taxon>Hadenini</taxon>
        <taxon>Mamestra</taxon>
    </lineage>
</organism>
<dbReference type="InterPro" id="IPR014782">
    <property type="entry name" value="Peptidase_M1_dom"/>
</dbReference>
<evidence type="ECO:0000256" key="11">
    <source>
        <dbReference type="ARBA" id="ARBA00023049"/>
    </source>
</evidence>
<keyword evidence="14" id="KW-0449">Lipoprotein</keyword>
<keyword evidence="7 16" id="KW-0479">Metal-binding</keyword>
<dbReference type="GO" id="GO:0070006">
    <property type="term" value="F:metalloaminopeptidase activity"/>
    <property type="evidence" value="ECO:0007669"/>
    <property type="project" value="TreeGrafter"/>
</dbReference>
<keyword evidence="4" id="KW-1003">Cell membrane</keyword>
<protein>
    <submittedName>
        <fullName evidence="23">Aminopeptidase 8</fullName>
    </submittedName>
</protein>
<dbReference type="InterPro" id="IPR050344">
    <property type="entry name" value="Peptidase_M1_aminopeptidases"/>
</dbReference>
<evidence type="ECO:0000256" key="16">
    <source>
        <dbReference type="PIRSR" id="PIRSR634016-3"/>
    </source>
</evidence>
<evidence type="ECO:0000259" key="20">
    <source>
        <dbReference type="Pfam" id="PF01433"/>
    </source>
</evidence>
<evidence type="ECO:0000256" key="12">
    <source>
        <dbReference type="ARBA" id="ARBA00023136"/>
    </source>
</evidence>
<dbReference type="InterPro" id="IPR045357">
    <property type="entry name" value="Aminopeptidase_N-like_N"/>
</dbReference>
<evidence type="ECO:0000256" key="4">
    <source>
        <dbReference type="ARBA" id="ARBA00022475"/>
    </source>
</evidence>
<keyword evidence="6" id="KW-0645">Protease</keyword>
<feature type="chain" id="PRO_5003338829" evidence="19">
    <location>
        <begin position="21"/>
        <end position="1036"/>
    </location>
</feature>
<feature type="domain" description="Peptidase M1 membrane alanine aminopeptidase" evidence="20">
    <location>
        <begin position="286"/>
        <end position="498"/>
    </location>
</feature>
<comment type="cofactor">
    <cofactor evidence="16">
        <name>Zn(2+)</name>
        <dbReference type="ChEBI" id="CHEBI:29105"/>
    </cofactor>
    <text evidence="16">Binds 1 zinc ion per subunit.</text>
</comment>
<comment type="similarity">
    <text evidence="2">Belongs to the peptidase M1 family.</text>
</comment>
<dbReference type="Pfam" id="PF01433">
    <property type="entry name" value="Peptidase_M1"/>
    <property type="match status" value="1"/>
</dbReference>
<feature type="active site" description="Proton acceptor" evidence="15">
    <location>
        <position position="363"/>
    </location>
</feature>
<dbReference type="SUPFAM" id="SSF55486">
    <property type="entry name" value="Metalloproteases ('zincins'), catalytic domain"/>
    <property type="match status" value="1"/>
</dbReference>
<evidence type="ECO:0000256" key="13">
    <source>
        <dbReference type="ARBA" id="ARBA00023180"/>
    </source>
</evidence>
<dbReference type="InterPro" id="IPR034016">
    <property type="entry name" value="M1_APN-typ"/>
</dbReference>
<dbReference type="MEROPS" id="M01.013"/>
<dbReference type="EMBL" id="HM357836">
    <property type="protein sequence ID" value="AEA76302.1"/>
    <property type="molecule type" value="mRNA"/>
</dbReference>
<accession>F6K6Z9</accession>
<feature type="domain" description="ERAP1-like C-terminal" evidence="21">
    <location>
        <begin position="597"/>
        <end position="906"/>
    </location>
</feature>
<dbReference type="FunFam" id="1.10.390.10:FF:000006">
    <property type="entry name" value="Puromycin-sensitive aminopeptidase"/>
    <property type="match status" value="1"/>
</dbReference>
<evidence type="ECO:0000313" key="23">
    <source>
        <dbReference type="EMBL" id="AEA76302.1"/>
    </source>
</evidence>
<keyword evidence="10 16" id="KW-0862">Zinc</keyword>
<sequence length="1036" mass="115276">MANRWFSLLLGVALLQGVLSFGPIDETSEEWIQYRNMLRDPSYRLTRTTEPVNYEVHLTPHLGEGVNQFTFDGEVSIKIRPVANNVIQIVLHCSNLTIASSSVSVTLDSTATTNPNLITAGQVFTCDPQRSFLRINVGTALQVGQQYIVKMSFTGILQSTMRGFYRSWYNDKDNNRRWMATTQFQPGHARQAFPCYDEPGFKATFDISITRDIEGFNPTISNMPIKETQVIGTAKVKETFHTTPITSTYLLAFIVSGYEQVASNNHDTRPFHIYARGNIPAGSGDYSLRVGAPLLEVMDRYTAIPYYSMNTNMNMKQAAIPDFSAGAMENWGLLTYREALIIYDPENTNNFYKQRIANIISHEIAHMWFGNLVTCAWWDNLWLNEGFARFYQYFLTAKVEPEMGFETRFITEQVHVSLLSDATTSAHPLTDLGVNNPTSVSNHFSTITYAKGACVLRMTQHLLGNDTYVKGLRSYLQARSFNTAEPEHLFNALTTAATTDNAMANYGTITVTQYLTSWTTQSGHPLLTVRVDHTTGDMVVQQTRFFRDSNVAGSSSLWHIPLTWTRGGAPDFVNLKPSQILTAAQAVIPRGTTGNEWVIFNKQQSGFYRVNYDQTTWALITRALRGNDRQLIHEYNRAQIVDDVFVLARANILTYREAFNILSFLKFEDAYAPWLAAITGLNFARRRLAHNSFANSRLRDEIIDMSTAVVARLGYNESANAGTFMDDLLRMHVMTFLCDVGHQNCIAAATTSFRSWRAGGRIPPNMRPWVYCNGLRYGTAEDYDFFWSEYLKSNVANEQVVMITAAGCTQHQPSLNRFLANIAIGSENNFVIRPQDYSTAISSAITGNEANTMRVFHWLQDNIERTKATPGVLNSMLSSITSRLLTTAEVSEVEGWVTANQAILEASAVAVATQGLATSRANIQFYNERVAEFNSYFDTGFEDYLDPTPTTPSTPEPTTESTTAAPTTIDSSTASPTTTEAPTSTSTEPSTASSTTAAPITEPSTPEPTTTPAPDSANLASLSIVTLIVTLVINMA</sequence>
<evidence type="ECO:0000256" key="18">
    <source>
        <dbReference type="SAM" id="MobiDB-lite"/>
    </source>
</evidence>
<evidence type="ECO:0000256" key="19">
    <source>
        <dbReference type="SAM" id="SignalP"/>
    </source>
</evidence>
<dbReference type="GO" id="GO:0006508">
    <property type="term" value="P:proteolysis"/>
    <property type="evidence" value="ECO:0007669"/>
    <property type="project" value="UniProtKB-KW"/>
</dbReference>
<dbReference type="Gene3D" id="1.25.50.20">
    <property type="match status" value="1"/>
</dbReference>
<dbReference type="FunFam" id="2.60.40.1910:FF:000008">
    <property type="entry name" value="Aminopeptidase"/>
    <property type="match status" value="1"/>
</dbReference>
<feature type="site" description="Transition state stabilizer" evidence="17">
    <location>
        <position position="449"/>
    </location>
</feature>
<dbReference type="AlphaFoldDB" id="F6K6Z9"/>
<evidence type="ECO:0000259" key="21">
    <source>
        <dbReference type="Pfam" id="PF11838"/>
    </source>
</evidence>
<dbReference type="InterPro" id="IPR027268">
    <property type="entry name" value="Peptidase_M4/M1_CTD_sf"/>
</dbReference>
<feature type="binding site" evidence="16">
    <location>
        <position position="366"/>
    </location>
    <ligand>
        <name>Zn(2+)</name>
        <dbReference type="ChEBI" id="CHEBI:29105"/>
        <note>catalytic</note>
    </ligand>
</feature>
<feature type="domain" description="Aminopeptidase N-like N-terminal" evidence="22">
    <location>
        <begin position="51"/>
        <end position="250"/>
    </location>
</feature>
<evidence type="ECO:0000256" key="9">
    <source>
        <dbReference type="ARBA" id="ARBA00022801"/>
    </source>
</evidence>
<reference evidence="23" key="1">
    <citation type="submission" date="2010-04" db="EMBL/GenBank/DDBJ databases">
        <title>Proteomic analysis of the Mamestra configurata peritrophic matrix: Implication for a structural model.</title>
        <authorList>
            <person name="Toprak U."/>
            <person name="Baldwin D."/>
            <person name="Karcz S."/>
            <person name="Wan L."/>
            <person name="Gillott C."/>
            <person name="Hegedus D."/>
            <person name="Erlandson M.A."/>
        </authorList>
    </citation>
    <scope>NUCLEOTIDE SEQUENCE</scope>
</reference>
<evidence type="ECO:0000256" key="17">
    <source>
        <dbReference type="PIRSR" id="PIRSR634016-4"/>
    </source>
</evidence>
<name>F6K6Z9_9NEOP</name>
<evidence type="ECO:0000256" key="7">
    <source>
        <dbReference type="ARBA" id="ARBA00022723"/>
    </source>
</evidence>
<dbReference type="Gene3D" id="2.60.40.1730">
    <property type="entry name" value="tricorn interacting facor f3 domain"/>
    <property type="match status" value="1"/>
</dbReference>
<dbReference type="GO" id="GO:0005737">
    <property type="term" value="C:cytoplasm"/>
    <property type="evidence" value="ECO:0007669"/>
    <property type="project" value="TreeGrafter"/>
</dbReference>
<comment type="subcellular location">
    <subcellularLocation>
        <location evidence="1">Cell membrane</location>
        <topology evidence="1">Lipid-anchor</topology>
        <topology evidence="1">GPI-anchor</topology>
    </subcellularLocation>
</comment>
<dbReference type="PANTHER" id="PTHR11533:SF301">
    <property type="entry name" value="AMINOPEPTIDASE"/>
    <property type="match status" value="1"/>
</dbReference>
<feature type="signal peptide" evidence="19">
    <location>
        <begin position="1"/>
        <end position="20"/>
    </location>
</feature>
<keyword evidence="12" id="KW-0472">Membrane</keyword>
<proteinExistence type="evidence at transcript level"/>
<evidence type="ECO:0000256" key="5">
    <source>
        <dbReference type="ARBA" id="ARBA00022622"/>
    </source>
</evidence>
<keyword evidence="3 23" id="KW-0031">Aminopeptidase</keyword>
<dbReference type="InterPro" id="IPR001930">
    <property type="entry name" value="Peptidase_M1"/>
</dbReference>
<evidence type="ECO:0000256" key="3">
    <source>
        <dbReference type="ARBA" id="ARBA00022438"/>
    </source>
</evidence>
<feature type="compositionally biased region" description="Low complexity" evidence="18">
    <location>
        <begin position="956"/>
        <end position="1004"/>
    </location>
</feature>
<dbReference type="PANTHER" id="PTHR11533">
    <property type="entry name" value="PROTEASE M1 ZINC METALLOPROTEASE"/>
    <property type="match status" value="1"/>
</dbReference>
<dbReference type="GO" id="GO:0005615">
    <property type="term" value="C:extracellular space"/>
    <property type="evidence" value="ECO:0007669"/>
    <property type="project" value="TreeGrafter"/>
</dbReference>
<feature type="region of interest" description="Disordered" evidence="18">
    <location>
        <begin position="942"/>
        <end position="1016"/>
    </location>
</feature>
<evidence type="ECO:0000256" key="2">
    <source>
        <dbReference type="ARBA" id="ARBA00010136"/>
    </source>
</evidence>
<dbReference type="CDD" id="cd09601">
    <property type="entry name" value="M1_APN-Q_like"/>
    <property type="match status" value="1"/>
</dbReference>
<keyword evidence="9" id="KW-0378">Hydrolase</keyword>
<evidence type="ECO:0000256" key="8">
    <source>
        <dbReference type="ARBA" id="ARBA00022729"/>
    </source>
</evidence>
<keyword evidence="5" id="KW-0336">GPI-anchor</keyword>
<dbReference type="GO" id="GO:0042277">
    <property type="term" value="F:peptide binding"/>
    <property type="evidence" value="ECO:0007669"/>
    <property type="project" value="TreeGrafter"/>
</dbReference>
<dbReference type="GO" id="GO:0098552">
    <property type="term" value="C:side of membrane"/>
    <property type="evidence" value="ECO:0007669"/>
    <property type="project" value="UniProtKB-KW"/>
</dbReference>